<evidence type="ECO:0000256" key="2">
    <source>
        <dbReference type="ARBA" id="ARBA00022645"/>
    </source>
</evidence>
<accession>C4JUA5</accession>
<dbReference type="PRINTS" id="PR00724">
    <property type="entry name" value="CRBOXYPTASEC"/>
</dbReference>
<dbReference type="GO" id="GO:0006508">
    <property type="term" value="P:proteolysis"/>
    <property type="evidence" value="ECO:0007669"/>
    <property type="project" value="UniProtKB-KW"/>
</dbReference>
<dbReference type="InterPro" id="IPR029058">
    <property type="entry name" value="AB_hydrolase_fold"/>
</dbReference>
<reference evidence="10" key="1">
    <citation type="journal article" date="2009" name="Genome Res.">
        <title>Comparative genomic analyses of the human fungal pathogens Coccidioides and their relatives.</title>
        <authorList>
            <person name="Sharpton T.J."/>
            <person name="Stajich J.E."/>
            <person name="Rounsley S.D."/>
            <person name="Gardner M.J."/>
            <person name="Wortman J.R."/>
            <person name="Jordar V.S."/>
            <person name="Maiti R."/>
            <person name="Kodira C.D."/>
            <person name="Neafsey D.E."/>
            <person name="Zeng Q."/>
            <person name="Hung C.-Y."/>
            <person name="McMahan C."/>
            <person name="Muszewska A."/>
            <person name="Grynberg M."/>
            <person name="Mandel M.A."/>
            <person name="Kellner E.M."/>
            <person name="Barker B.M."/>
            <person name="Galgiani J.N."/>
            <person name="Orbach M.J."/>
            <person name="Kirkland T.N."/>
            <person name="Cole G.T."/>
            <person name="Henn M.R."/>
            <person name="Birren B.W."/>
            <person name="Taylor J.W."/>
        </authorList>
    </citation>
    <scope>NUCLEOTIDE SEQUENCE [LARGE SCALE GENOMIC DNA]</scope>
    <source>
        <strain evidence="10">UAMH 1704</strain>
    </source>
</reference>
<dbReference type="Proteomes" id="UP000002058">
    <property type="component" value="Unassembled WGS sequence"/>
</dbReference>
<dbReference type="HOGENOM" id="CLU_008523_10_4_1"/>
<evidence type="ECO:0000256" key="5">
    <source>
        <dbReference type="ARBA" id="ARBA00022801"/>
    </source>
</evidence>
<dbReference type="PANTHER" id="PTHR11802">
    <property type="entry name" value="SERINE PROTEASE FAMILY S10 SERINE CARBOXYPEPTIDASE"/>
    <property type="match status" value="1"/>
</dbReference>
<dbReference type="VEuPathDB" id="FungiDB:UREG_06044"/>
<evidence type="ECO:0000313" key="10">
    <source>
        <dbReference type="Proteomes" id="UP000002058"/>
    </source>
</evidence>
<gene>
    <name evidence="9" type="ORF">UREG_06044</name>
</gene>
<evidence type="ECO:0000256" key="7">
    <source>
        <dbReference type="ARBA" id="ARBA00023180"/>
    </source>
</evidence>
<dbReference type="InterPro" id="IPR018202">
    <property type="entry name" value="Ser_caboxypep_ser_AS"/>
</dbReference>
<keyword evidence="4" id="KW-0732">Signal</keyword>
<dbReference type="Gene3D" id="1.10.287.410">
    <property type="match status" value="1"/>
</dbReference>
<name>C4JUA5_UNCRE</name>
<dbReference type="MEROPS" id="S10.001"/>
<dbReference type="Pfam" id="PF00450">
    <property type="entry name" value="Peptidase_S10"/>
    <property type="match status" value="1"/>
</dbReference>
<keyword evidence="5 8" id="KW-0378">Hydrolase</keyword>
<dbReference type="KEGG" id="ure:UREG_06044"/>
<dbReference type="EC" id="3.4.16.-" evidence="8"/>
<organism evidence="9 10">
    <name type="scientific">Uncinocarpus reesii (strain UAMH 1704)</name>
    <dbReference type="NCBI Taxonomy" id="336963"/>
    <lineage>
        <taxon>Eukaryota</taxon>
        <taxon>Fungi</taxon>
        <taxon>Dikarya</taxon>
        <taxon>Ascomycota</taxon>
        <taxon>Pezizomycotina</taxon>
        <taxon>Eurotiomycetes</taxon>
        <taxon>Eurotiomycetidae</taxon>
        <taxon>Onygenales</taxon>
        <taxon>Onygenaceae</taxon>
        <taxon>Uncinocarpus</taxon>
    </lineage>
</organism>
<dbReference type="PROSITE" id="PS00131">
    <property type="entry name" value="CARBOXYPEPT_SER_SER"/>
    <property type="match status" value="1"/>
</dbReference>
<sequence>MAAHAPTNDEISIDMLTETGKAHWSEIKAALPDAKMADFFVKPRKHSRRPDSEWDHIVRGSEIKGSFAAMDDGHEGFDDYALRVKAVDPSKLNVDPNVKQYSGYLDDNASGKHLFFWFFESRNDPKSDPIILWLNGGPGCSSMTGLFMELGPSRVNRNIDLVYNPHAWNSNASVIFLDQPANTGFSYSTSPVSNTVSASKDVYAFLRMWFQQFPEYSELPFHLAGESYAGHYIPQFASDILAQGGLNLKSVLIGNGLTDPKTQYAGYRPMGCGEGGYKAVLNRNTCAQMARALPGCQRAVQSCYDTQNTRTCVNSASSCNSYFLNVYPSSRNIYDVRYPCEDRANLCYSIVGWISRWLNQRAVIQALGAEVDNFQSCNSAVNRAFFNNGDWSLPYHRKVPGLLEKIPVLIYAGDADYICNWVGNKMWADALEWPGKSEFASKPLKDVMLTNGTAYGQLKSHKNFAFLRVLKAGHLVPYDQPEGALVFLNKWLAGDLKE</sequence>
<dbReference type="GO" id="GO:0004185">
    <property type="term" value="F:serine-type carboxypeptidase activity"/>
    <property type="evidence" value="ECO:0007669"/>
    <property type="project" value="UniProtKB-UniRule"/>
</dbReference>
<evidence type="ECO:0000256" key="6">
    <source>
        <dbReference type="ARBA" id="ARBA00023157"/>
    </source>
</evidence>
<dbReference type="AlphaFoldDB" id="C4JUA5"/>
<keyword evidence="6" id="KW-1015">Disulfide bond</keyword>
<keyword evidence="10" id="KW-1185">Reference proteome</keyword>
<comment type="similarity">
    <text evidence="1 8">Belongs to the peptidase S10 family.</text>
</comment>
<proteinExistence type="inferred from homology"/>
<evidence type="ECO:0000256" key="4">
    <source>
        <dbReference type="ARBA" id="ARBA00022729"/>
    </source>
</evidence>
<evidence type="ECO:0000256" key="8">
    <source>
        <dbReference type="RuleBase" id="RU361156"/>
    </source>
</evidence>
<dbReference type="InterPro" id="IPR001563">
    <property type="entry name" value="Peptidase_S10"/>
</dbReference>
<dbReference type="SUPFAM" id="SSF53474">
    <property type="entry name" value="alpha/beta-Hydrolases"/>
    <property type="match status" value="1"/>
</dbReference>
<keyword evidence="7" id="KW-0325">Glycoprotein</keyword>
<keyword evidence="3 8" id="KW-0645">Protease</keyword>
<dbReference type="InParanoid" id="C4JUA5"/>
<dbReference type="GeneID" id="8438950"/>
<dbReference type="PANTHER" id="PTHR11802:SF113">
    <property type="entry name" value="SERINE CARBOXYPEPTIDASE CTSA-4.1"/>
    <property type="match status" value="1"/>
</dbReference>
<dbReference type="OrthoDB" id="443318at2759"/>
<dbReference type="GO" id="GO:0000324">
    <property type="term" value="C:fungal-type vacuole"/>
    <property type="evidence" value="ECO:0007669"/>
    <property type="project" value="TreeGrafter"/>
</dbReference>
<evidence type="ECO:0000313" key="9">
    <source>
        <dbReference type="EMBL" id="EEP81202.1"/>
    </source>
</evidence>
<evidence type="ECO:0000256" key="1">
    <source>
        <dbReference type="ARBA" id="ARBA00009431"/>
    </source>
</evidence>
<dbReference type="OMA" id="HPARNIN"/>
<protein>
    <recommendedName>
        <fullName evidence="8">Carboxypeptidase</fullName>
        <ecNumber evidence="8">3.4.16.-</ecNumber>
    </recommendedName>
</protein>
<dbReference type="EMBL" id="CH476617">
    <property type="protein sequence ID" value="EEP81202.1"/>
    <property type="molecule type" value="Genomic_DNA"/>
</dbReference>
<dbReference type="Gene3D" id="3.40.50.1820">
    <property type="entry name" value="alpha/beta hydrolase"/>
    <property type="match status" value="1"/>
</dbReference>
<dbReference type="eggNOG" id="KOG1282">
    <property type="taxonomic scope" value="Eukaryota"/>
</dbReference>
<dbReference type="RefSeq" id="XP_002585355.1">
    <property type="nucleotide sequence ID" value="XM_002585309.1"/>
</dbReference>
<dbReference type="STRING" id="336963.C4JUA5"/>
<keyword evidence="2 8" id="KW-0121">Carboxypeptidase</keyword>
<evidence type="ECO:0000256" key="3">
    <source>
        <dbReference type="ARBA" id="ARBA00022670"/>
    </source>
</evidence>